<evidence type="ECO:0000256" key="1">
    <source>
        <dbReference type="SAM" id="MobiDB-lite"/>
    </source>
</evidence>
<proteinExistence type="predicted"/>
<evidence type="ECO:0000313" key="2">
    <source>
        <dbReference type="EMBL" id="GBM11182.1"/>
    </source>
</evidence>
<dbReference type="Proteomes" id="UP000499080">
    <property type="component" value="Unassembled WGS sequence"/>
</dbReference>
<organism evidence="2 3">
    <name type="scientific">Araneus ventricosus</name>
    <name type="common">Orbweaver spider</name>
    <name type="synonym">Epeira ventricosa</name>
    <dbReference type="NCBI Taxonomy" id="182803"/>
    <lineage>
        <taxon>Eukaryota</taxon>
        <taxon>Metazoa</taxon>
        <taxon>Ecdysozoa</taxon>
        <taxon>Arthropoda</taxon>
        <taxon>Chelicerata</taxon>
        <taxon>Arachnida</taxon>
        <taxon>Araneae</taxon>
        <taxon>Araneomorphae</taxon>
        <taxon>Entelegynae</taxon>
        <taxon>Araneoidea</taxon>
        <taxon>Araneidae</taxon>
        <taxon>Araneus</taxon>
    </lineage>
</organism>
<feature type="compositionally biased region" description="Polar residues" evidence="1">
    <location>
        <begin position="44"/>
        <end position="61"/>
    </location>
</feature>
<evidence type="ECO:0000313" key="3">
    <source>
        <dbReference type="Proteomes" id="UP000499080"/>
    </source>
</evidence>
<comment type="caution">
    <text evidence="2">The sequence shown here is derived from an EMBL/GenBank/DDBJ whole genome shotgun (WGS) entry which is preliminary data.</text>
</comment>
<feature type="compositionally biased region" description="Polar residues" evidence="1">
    <location>
        <begin position="110"/>
        <end position="119"/>
    </location>
</feature>
<gene>
    <name evidence="2" type="ORF">AVEN_133916_1</name>
</gene>
<feature type="compositionally biased region" description="Basic residues" evidence="1">
    <location>
        <begin position="21"/>
        <end position="32"/>
    </location>
</feature>
<dbReference type="AlphaFoldDB" id="A0A4Y2D343"/>
<accession>A0A4Y2D343</accession>
<sequence>MEFQDCYYQKSLNLHRDRIKTNRRRGRTRNKKQQTPTRREHISENVNQAQHRSKQVQPSADRNLLTFSLVLNTSLMEENQPASSSDCMETLSSTPKESNEKPSDTPEKTLFSNSSPVTN</sequence>
<protein>
    <submittedName>
        <fullName evidence="2">Uncharacterized protein</fullName>
    </submittedName>
</protein>
<keyword evidence="3" id="KW-1185">Reference proteome</keyword>
<feature type="compositionally biased region" description="Basic and acidic residues" evidence="1">
    <location>
        <begin position="97"/>
        <end position="107"/>
    </location>
</feature>
<reference evidence="2 3" key="1">
    <citation type="journal article" date="2019" name="Sci. Rep.">
        <title>Orb-weaving spider Araneus ventricosus genome elucidates the spidroin gene catalogue.</title>
        <authorList>
            <person name="Kono N."/>
            <person name="Nakamura H."/>
            <person name="Ohtoshi R."/>
            <person name="Moran D.A.P."/>
            <person name="Shinohara A."/>
            <person name="Yoshida Y."/>
            <person name="Fujiwara M."/>
            <person name="Mori M."/>
            <person name="Tomita M."/>
            <person name="Arakawa K."/>
        </authorList>
    </citation>
    <scope>NUCLEOTIDE SEQUENCE [LARGE SCALE GENOMIC DNA]</scope>
</reference>
<feature type="region of interest" description="Disordered" evidence="1">
    <location>
        <begin position="15"/>
        <end position="61"/>
    </location>
</feature>
<feature type="region of interest" description="Disordered" evidence="1">
    <location>
        <begin position="77"/>
        <end position="119"/>
    </location>
</feature>
<dbReference type="EMBL" id="BGPR01000296">
    <property type="protein sequence ID" value="GBM11182.1"/>
    <property type="molecule type" value="Genomic_DNA"/>
</dbReference>
<feature type="compositionally biased region" description="Polar residues" evidence="1">
    <location>
        <begin position="77"/>
        <end position="96"/>
    </location>
</feature>
<name>A0A4Y2D343_ARAVE</name>